<dbReference type="RefSeq" id="WP_067508674.1">
    <property type="nucleotide sequence ID" value="NZ_QNRE01000013.1"/>
</dbReference>
<evidence type="ECO:0000259" key="2">
    <source>
        <dbReference type="PROSITE" id="PS50887"/>
    </source>
</evidence>
<dbReference type="InterPro" id="IPR000160">
    <property type="entry name" value="GGDEF_dom"/>
</dbReference>
<protein>
    <submittedName>
        <fullName evidence="3">PAS domain S-box-containing protein/diguanylate cyclase (GGDEF)-like protein</fullName>
    </submittedName>
</protein>
<dbReference type="Pfam" id="PF00990">
    <property type="entry name" value="GGDEF"/>
    <property type="match status" value="1"/>
</dbReference>
<dbReference type="InterPro" id="IPR043128">
    <property type="entry name" value="Rev_trsase/Diguanyl_cyclase"/>
</dbReference>
<evidence type="ECO:0000259" key="1">
    <source>
        <dbReference type="PROSITE" id="PS50112"/>
    </source>
</evidence>
<dbReference type="InterPro" id="IPR035965">
    <property type="entry name" value="PAS-like_dom_sf"/>
</dbReference>
<reference evidence="3 4" key="1">
    <citation type="submission" date="2018-06" db="EMBL/GenBank/DDBJ databases">
        <title>Genomic Encyclopedia of Type Strains, Phase IV (KMG-IV): sequencing the most valuable type-strain genomes for metagenomic binning, comparative biology and taxonomic classification.</title>
        <authorList>
            <person name="Goeker M."/>
        </authorList>
    </citation>
    <scope>NUCLEOTIDE SEQUENCE [LARGE SCALE GENOMIC DNA]</scope>
    <source>
        <strain evidence="3 4">DSM 44599</strain>
    </source>
</reference>
<dbReference type="NCBIfam" id="TIGR00229">
    <property type="entry name" value="sensory_box"/>
    <property type="match status" value="2"/>
</dbReference>
<dbReference type="Proteomes" id="UP000252586">
    <property type="component" value="Unassembled WGS sequence"/>
</dbReference>
<dbReference type="Gene3D" id="3.30.450.20">
    <property type="entry name" value="PAS domain"/>
    <property type="match status" value="2"/>
</dbReference>
<sequence>MDEKTTSVGDAEQAAERYRSLIEHSPDAICVHERGTVVYLNPAGVRLLAARSAEEIVGRPVADFIAPDSIASTMARIDGLTCTGDASERAVITLLRADGTRIPVQTVSVLTIWQGRRAYQVVLHDLSAQYAAEQAQRKLEQHFTAIVSQLEEGVVVISRQGRIESINPAALRIFDCGAGRLVGKKLTALPLRMVDPEGEPLPVENHPVSRTMATGEPVTRFVFGIDGAGRRRWLAGSCRLLEPLDRGSPVVTSFTDITATRASQRELQYQATHDELTGLLNRSTVLAELETALADPKSTLAAVLFVDLDGFKAVNDSYGHLVGDAVLRVIAQRLRYRVRRTDLVGRLGGDEFLVVLRGPDVDPDPVLRRLAEAVAEPVVAQGHRLSVRASIGVATRYEDDRRSAAELLHDADVAMYREKSAAAG</sequence>
<dbReference type="Pfam" id="PF08448">
    <property type="entry name" value="PAS_4"/>
    <property type="match status" value="1"/>
</dbReference>
<dbReference type="AlphaFoldDB" id="A0A366D977"/>
<accession>A0A366D977</accession>
<evidence type="ECO:0000313" key="3">
    <source>
        <dbReference type="EMBL" id="RBO86593.1"/>
    </source>
</evidence>
<dbReference type="Gene3D" id="3.30.70.270">
    <property type="match status" value="1"/>
</dbReference>
<dbReference type="SUPFAM" id="SSF55785">
    <property type="entry name" value="PYP-like sensor domain (PAS domain)"/>
    <property type="match status" value="2"/>
</dbReference>
<dbReference type="NCBIfam" id="TIGR00254">
    <property type="entry name" value="GGDEF"/>
    <property type="match status" value="1"/>
</dbReference>
<comment type="caution">
    <text evidence="3">The sequence shown here is derived from an EMBL/GenBank/DDBJ whole genome shotgun (WGS) entry which is preliminary data.</text>
</comment>
<dbReference type="InterPro" id="IPR013656">
    <property type="entry name" value="PAS_4"/>
</dbReference>
<keyword evidence="4" id="KW-1185">Reference proteome</keyword>
<dbReference type="SMART" id="SM00267">
    <property type="entry name" value="GGDEF"/>
    <property type="match status" value="1"/>
</dbReference>
<dbReference type="InterPro" id="IPR029787">
    <property type="entry name" value="Nucleotide_cyclase"/>
</dbReference>
<dbReference type="STRING" id="1210090.GCA_001613185_02817"/>
<dbReference type="PROSITE" id="PS50112">
    <property type="entry name" value="PAS"/>
    <property type="match status" value="1"/>
</dbReference>
<dbReference type="GO" id="GO:0006355">
    <property type="term" value="P:regulation of DNA-templated transcription"/>
    <property type="evidence" value="ECO:0007669"/>
    <property type="project" value="InterPro"/>
</dbReference>
<gene>
    <name evidence="3" type="ORF">DFR74_113136</name>
</gene>
<dbReference type="InterPro" id="IPR013767">
    <property type="entry name" value="PAS_fold"/>
</dbReference>
<dbReference type="PANTHER" id="PTHR44757:SF2">
    <property type="entry name" value="BIOFILM ARCHITECTURE MAINTENANCE PROTEIN MBAA"/>
    <property type="match status" value="1"/>
</dbReference>
<name>A0A366D977_9NOCA</name>
<dbReference type="InterPro" id="IPR052155">
    <property type="entry name" value="Biofilm_reg_signaling"/>
</dbReference>
<dbReference type="PROSITE" id="PS50887">
    <property type="entry name" value="GGDEF"/>
    <property type="match status" value="1"/>
</dbReference>
<dbReference type="Pfam" id="PF00989">
    <property type="entry name" value="PAS"/>
    <property type="match status" value="1"/>
</dbReference>
<dbReference type="PANTHER" id="PTHR44757">
    <property type="entry name" value="DIGUANYLATE CYCLASE DGCP"/>
    <property type="match status" value="1"/>
</dbReference>
<feature type="domain" description="PAS" evidence="1">
    <location>
        <begin position="139"/>
        <end position="215"/>
    </location>
</feature>
<dbReference type="CDD" id="cd00130">
    <property type="entry name" value="PAS"/>
    <property type="match status" value="2"/>
</dbReference>
<dbReference type="OrthoDB" id="23692at2"/>
<dbReference type="CDD" id="cd01949">
    <property type="entry name" value="GGDEF"/>
    <property type="match status" value="1"/>
</dbReference>
<dbReference type="SUPFAM" id="SSF55073">
    <property type="entry name" value="Nucleotide cyclase"/>
    <property type="match status" value="1"/>
</dbReference>
<proteinExistence type="predicted"/>
<evidence type="ECO:0000313" key="4">
    <source>
        <dbReference type="Proteomes" id="UP000252586"/>
    </source>
</evidence>
<organism evidence="3 4">
    <name type="scientific">Nocardia puris</name>
    <dbReference type="NCBI Taxonomy" id="208602"/>
    <lineage>
        <taxon>Bacteria</taxon>
        <taxon>Bacillati</taxon>
        <taxon>Actinomycetota</taxon>
        <taxon>Actinomycetes</taxon>
        <taxon>Mycobacteriales</taxon>
        <taxon>Nocardiaceae</taxon>
        <taxon>Nocardia</taxon>
    </lineage>
</organism>
<feature type="domain" description="GGDEF" evidence="2">
    <location>
        <begin position="299"/>
        <end position="424"/>
    </location>
</feature>
<dbReference type="SMART" id="SM00091">
    <property type="entry name" value="PAS"/>
    <property type="match status" value="2"/>
</dbReference>
<dbReference type="InterPro" id="IPR000014">
    <property type="entry name" value="PAS"/>
</dbReference>
<dbReference type="EMBL" id="QNRE01000013">
    <property type="protein sequence ID" value="RBO86593.1"/>
    <property type="molecule type" value="Genomic_DNA"/>
</dbReference>